<reference evidence="5 6" key="1">
    <citation type="submission" date="2016-10" db="EMBL/GenBank/DDBJ databases">
        <authorList>
            <person name="de Groot N.N."/>
        </authorList>
    </citation>
    <scope>NUCLEOTIDE SEQUENCE [LARGE SCALE GENOMIC DNA]</scope>
    <source>
        <strain evidence="5 6">DSM 527</strain>
    </source>
</reference>
<evidence type="ECO:0000256" key="4">
    <source>
        <dbReference type="ARBA" id="ARBA00023186"/>
    </source>
</evidence>
<dbReference type="PRINTS" id="PR00301">
    <property type="entry name" value="HEATSHOCK70"/>
</dbReference>
<dbReference type="Gene3D" id="2.60.34.10">
    <property type="entry name" value="Substrate Binding Domain Of DNAk, Chain A, domain 1"/>
    <property type="match status" value="1"/>
</dbReference>
<comment type="similarity">
    <text evidence="1">Belongs to the heat shock protein 70 family.</text>
</comment>
<dbReference type="PROSITE" id="PS00297">
    <property type="entry name" value="HSP70_1"/>
    <property type="match status" value="1"/>
</dbReference>
<dbReference type="FunFam" id="3.90.640.10:FF:000003">
    <property type="entry name" value="Molecular chaperone DnaK"/>
    <property type="match status" value="1"/>
</dbReference>
<name>A0A1G8BG80_CHIFI</name>
<dbReference type="AlphaFoldDB" id="A0A1G8BG80"/>
<dbReference type="Gene3D" id="3.30.420.40">
    <property type="match status" value="2"/>
</dbReference>
<keyword evidence="4" id="KW-0143">Chaperone</keyword>
<keyword evidence="3" id="KW-0067">ATP-binding</keyword>
<evidence type="ECO:0000256" key="1">
    <source>
        <dbReference type="ARBA" id="ARBA00007381"/>
    </source>
</evidence>
<dbReference type="PROSITE" id="PS01036">
    <property type="entry name" value="HSP70_3"/>
    <property type="match status" value="1"/>
</dbReference>
<dbReference type="SUPFAM" id="SSF53067">
    <property type="entry name" value="Actin-like ATPase domain"/>
    <property type="match status" value="2"/>
</dbReference>
<proteinExistence type="inferred from homology"/>
<dbReference type="PANTHER" id="PTHR19375">
    <property type="entry name" value="HEAT SHOCK PROTEIN 70KDA"/>
    <property type="match status" value="1"/>
</dbReference>
<dbReference type="Pfam" id="PF00012">
    <property type="entry name" value="HSP70"/>
    <property type="match status" value="1"/>
</dbReference>
<dbReference type="InterPro" id="IPR029047">
    <property type="entry name" value="HSP70_peptide-bd_sf"/>
</dbReference>
<evidence type="ECO:0000313" key="6">
    <source>
        <dbReference type="Proteomes" id="UP000199045"/>
    </source>
</evidence>
<dbReference type="InterPro" id="IPR043129">
    <property type="entry name" value="ATPase_NBD"/>
</dbReference>
<dbReference type="Proteomes" id="UP000199045">
    <property type="component" value="Unassembled WGS sequence"/>
</dbReference>
<organism evidence="5 6">
    <name type="scientific">Chitinophaga filiformis</name>
    <name type="common">Myxococcus filiformis</name>
    <name type="synonym">Flexibacter filiformis</name>
    <dbReference type="NCBI Taxonomy" id="104663"/>
    <lineage>
        <taxon>Bacteria</taxon>
        <taxon>Pseudomonadati</taxon>
        <taxon>Bacteroidota</taxon>
        <taxon>Chitinophagia</taxon>
        <taxon>Chitinophagales</taxon>
        <taxon>Chitinophagaceae</taxon>
        <taxon>Chitinophaga</taxon>
    </lineage>
</organism>
<dbReference type="EMBL" id="FNBN01000011">
    <property type="protein sequence ID" value="SDH32252.1"/>
    <property type="molecule type" value="Genomic_DNA"/>
</dbReference>
<accession>A0A1G8BG80</accession>
<evidence type="ECO:0000256" key="3">
    <source>
        <dbReference type="ARBA" id="ARBA00022840"/>
    </source>
</evidence>
<protein>
    <submittedName>
        <fullName evidence="5">Molecular chaperone DnaK</fullName>
    </submittedName>
</protein>
<sequence>MEQMINFGIDLGTTNSAIAKFTDGKVQLFHSPADPGSYTLPSVVAFHDNRIVAGKKAKEWLEKDPQSVIGRFKRKMGTSERYDIKSIGGTKTPVELSAIILKELRTFLPQWEYPEASVITIPASFDTIQANATKEAAVLAGFRQVLLLQEPIAASLAYANSKKDSDLPDGQWLVYDLGGGTFDVALIRVKEGEMKVLDHEGDNFLGGTDFDNLIVEKLLIPAIMERYQFRELEQEMKSAKGKYNAKYFVLLQQAEEAKIILSSKTSATIVIDGLTDENNTPVDFEYTITRAAFNDLISRYVDDTIRMVQQIITRNRLAAKDIQFVLMVGGSTFIPYVRQQVEEILQIAVNCEIDPITAVAAGAAYYASGKLNQLSGTDGAALNSPVTIKVTYPKMSREKEELFLAKITGDTSNLSYRITREDGGFDTGVKKLSERISEYLPLVQNVYNFFRLTVYDQENKIIDTGTGIIGIDSGYGISGQPIPEDICLEIDDDDHPGETKLLPVFQKNNVLPSRKGMTRVLNKTISATNGERIRINVLEGPHYALPEANKSLGYLEIAGDKLQREVLKGSDIELTFNISESRDLTVTAYLQMADQEFKETFTPQERHTPVDVLKMDIGILAGKLENEIFEANREEAYTVSKQLADLKKDMDNIKAEARVLADDDVTDKRYQLEDRKRKLAQAMDLATKEKRLNEVRAFYFKVKTACQQQLTTIGKEQDQQHFYDIIKDEELFLASPSPTRTIEKAEALRALLLAMLWRNPEFLVNTFKQLVSTRRAISDDAALKEIEVDGRLSIQTKDWAKLTQVNHELIAAIPKEAAQDVIRKVGF</sequence>
<dbReference type="GO" id="GO:0005524">
    <property type="term" value="F:ATP binding"/>
    <property type="evidence" value="ECO:0007669"/>
    <property type="project" value="UniProtKB-KW"/>
</dbReference>
<dbReference type="SUPFAM" id="SSF100920">
    <property type="entry name" value="Heat shock protein 70kD (HSP70), peptide-binding domain"/>
    <property type="match status" value="1"/>
</dbReference>
<dbReference type="GO" id="GO:0140662">
    <property type="term" value="F:ATP-dependent protein folding chaperone"/>
    <property type="evidence" value="ECO:0007669"/>
    <property type="project" value="InterPro"/>
</dbReference>
<dbReference type="InterPro" id="IPR018181">
    <property type="entry name" value="Heat_shock_70_CS"/>
</dbReference>
<evidence type="ECO:0000313" key="5">
    <source>
        <dbReference type="EMBL" id="SDH32252.1"/>
    </source>
</evidence>
<dbReference type="Gene3D" id="3.90.640.10">
    <property type="entry name" value="Actin, Chain A, domain 4"/>
    <property type="match status" value="1"/>
</dbReference>
<gene>
    <name evidence="5" type="ORF">SAMN04488121_11136</name>
</gene>
<dbReference type="OrthoDB" id="9766019at2"/>
<dbReference type="STRING" id="104663.SAMN04488121_11136"/>
<dbReference type="RefSeq" id="WP_089837688.1">
    <property type="nucleotide sequence ID" value="NZ_FNBN01000011.1"/>
</dbReference>
<evidence type="ECO:0000256" key="2">
    <source>
        <dbReference type="ARBA" id="ARBA00022741"/>
    </source>
</evidence>
<dbReference type="InterPro" id="IPR013126">
    <property type="entry name" value="Hsp_70_fam"/>
</dbReference>
<keyword evidence="2" id="KW-0547">Nucleotide-binding</keyword>
<dbReference type="CDD" id="cd24029">
    <property type="entry name" value="ASKHA_NBD_HSP70_DnaK_HscA_HscC"/>
    <property type="match status" value="1"/>
</dbReference>